<dbReference type="GO" id="GO:0003972">
    <property type="term" value="F:RNA ligase (ATP) activity"/>
    <property type="evidence" value="ECO:0007669"/>
    <property type="project" value="InterPro"/>
</dbReference>
<dbReference type="InterPro" id="IPR019039">
    <property type="entry name" value="T4-Rnl1-like_N"/>
</dbReference>
<evidence type="ECO:0000259" key="2">
    <source>
        <dbReference type="Pfam" id="PF08302"/>
    </source>
</evidence>
<feature type="domain" description="T4 RNA ligase 1-like N-terminal" evidence="4">
    <location>
        <begin position="137"/>
        <end position="359"/>
    </location>
</feature>
<dbReference type="Pfam" id="PF08302">
    <property type="entry name" value="tRNA_lig_CPD"/>
    <property type="match status" value="1"/>
</dbReference>
<evidence type="ECO:0000259" key="3">
    <source>
        <dbReference type="Pfam" id="PF08303"/>
    </source>
</evidence>
<feature type="compositionally biased region" description="Basic residues" evidence="1">
    <location>
        <begin position="791"/>
        <end position="800"/>
    </location>
</feature>
<dbReference type="Pfam" id="PF08303">
    <property type="entry name" value="tRNA_lig_kinase"/>
    <property type="match status" value="1"/>
</dbReference>
<proteinExistence type="predicted"/>
<dbReference type="GO" id="GO:0006388">
    <property type="term" value="P:tRNA splicing, via endonucleolytic cleavage and ligation"/>
    <property type="evidence" value="ECO:0007669"/>
    <property type="project" value="InterPro"/>
</dbReference>
<dbReference type="Gene3D" id="3.40.50.300">
    <property type="entry name" value="P-loop containing nucleotide triphosphate hydrolases"/>
    <property type="match status" value="1"/>
</dbReference>
<evidence type="ECO:0000259" key="4">
    <source>
        <dbReference type="Pfam" id="PF09511"/>
    </source>
</evidence>
<evidence type="ECO:0000313" key="5">
    <source>
        <dbReference type="EMBL" id="SGZ51246.1"/>
    </source>
</evidence>
<dbReference type="GO" id="GO:0005524">
    <property type="term" value="F:ATP binding"/>
    <property type="evidence" value="ECO:0007669"/>
    <property type="project" value="InterPro"/>
</dbReference>
<protein>
    <submittedName>
        <fullName evidence="5">CIC11C00000000504</fullName>
    </submittedName>
</protein>
<evidence type="ECO:0000313" key="6">
    <source>
        <dbReference type="Proteomes" id="UP000182334"/>
    </source>
</evidence>
<dbReference type="InterPro" id="IPR015966">
    <property type="entry name" value="tRNA_lig_kin_fungi"/>
</dbReference>
<sequence length="950" mass="108840">MFEPLPPIYDSQEELDDLFLHLDECLKIAPRLAPKWQVAEGSTTSESNKSSESSSKNAKSSLPTFILNWLYNFFMYIYNLIYGPASSVSTYFKPSDGGLATRSLYMVDGATGPTQVASWKFQEFFYSKPDVVFPIRARGLFTHDGKIVARGYDKFFNVDEVAATKLEVLQKLPGPFSAATKENGCIILISGLADGTLLVCSKHSTGKPVGRDFAFKHVEHGNKAVHDQLKRVGKTSKQLAETLYKMNVTAVLELCDDSFEEHIVKYPPELSGLYLHGLNFNVREFKTYPLDKVEQFADVWGFRKVEYTVFDKFDELWQFLEKLKVKGVYHGRELEGFVVRSQNNDLVHFFKYKFDEPYFLFRQFRSVSLKLIGDKRQLKKDEKITGQPIAQIMRSIKKHKAITLDYLQFVKKLFDQDEQLVNDYRESIGIIKLREQYLAYKGLSATSGMDLLGYENDEILSEKLMALMDATKVHYVIMPMAVPASGKTTVFMTLNNLFPEWKHIQNDNVISLDEFHQQVAQGVNDSQICFADKNFHMTRIRKEFFEGIESARKHIVPPDIAIAYIGVNFLSDINSKNFLEISEKRLLDRGDNHQSIKAGADIINARNVLSGFHRSAIPPKFKKTDDFDSEHAPLVIEGKYYQYPDNNCDIIINVNINGEHSSLDIAKKILSTLQLRFPDIATRDISELEWIQAYEAAKSYKPTFTKDIAQGNGDNRRAEYYGVGINNPEQLRSQINELLNDNATWKHLILNNRVQKEFHVTLAHISGLKEDDTISEPAVKETKNGESEPKKTKKNRKVKSAKTNQERWQQLGRRFEVLKLRESAKSGERIRGDQTCDIQLQKVVVVEKKLVVLKVELSDPYKQVNGVWTKQNPALEPLNKYLHITMGTYSKDIPPMQSNIYLTALYEKFEGLPEGEYEWKGNDVKVYDVDLVLEKQPVFVQFRRFKGSVA</sequence>
<dbReference type="OrthoDB" id="276239at2759"/>
<feature type="compositionally biased region" description="Basic and acidic residues" evidence="1">
    <location>
        <begin position="776"/>
        <end position="790"/>
    </location>
</feature>
<dbReference type="PANTHER" id="PTHR32004">
    <property type="entry name" value="TRNA LIGASE"/>
    <property type="match status" value="1"/>
</dbReference>
<feature type="domain" description="tRNA ligase phosphodiesterase" evidence="2">
    <location>
        <begin position="661"/>
        <end position="926"/>
    </location>
</feature>
<accession>A0A1L0DFR3</accession>
<feature type="compositionally biased region" description="Low complexity" evidence="1">
    <location>
        <begin position="42"/>
        <end position="58"/>
    </location>
</feature>
<dbReference type="InterPro" id="IPR015965">
    <property type="entry name" value="tRNA_lig_PDEase"/>
</dbReference>
<gene>
    <name evidence="5" type="ORF">SAMEA4029010_CIC11G00000000504</name>
</gene>
<dbReference type="InterPro" id="IPR027417">
    <property type="entry name" value="P-loop_NTPase"/>
</dbReference>
<name>A0A1L0DFR3_9ASCO</name>
<dbReference type="EMBL" id="LT635758">
    <property type="protein sequence ID" value="SGZ51246.1"/>
    <property type="molecule type" value="Genomic_DNA"/>
</dbReference>
<organism evidence="5 6">
    <name type="scientific">Sungouiella intermedia</name>
    <dbReference type="NCBI Taxonomy" id="45354"/>
    <lineage>
        <taxon>Eukaryota</taxon>
        <taxon>Fungi</taxon>
        <taxon>Dikarya</taxon>
        <taxon>Ascomycota</taxon>
        <taxon>Saccharomycotina</taxon>
        <taxon>Pichiomycetes</taxon>
        <taxon>Metschnikowiaceae</taxon>
        <taxon>Sungouiella</taxon>
    </lineage>
</organism>
<dbReference type="Pfam" id="PF09511">
    <property type="entry name" value="RNA_lig_T4_1"/>
    <property type="match status" value="1"/>
</dbReference>
<feature type="region of interest" description="Disordered" evidence="1">
    <location>
        <begin position="39"/>
        <end position="58"/>
    </location>
</feature>
<dbReference type="GO" id="GO:0005634">
    <property type="term" value="C:nucleus"/>
    <property type="evidence" value="ECO:0007669"/>
    <property type="project" value="TreeGrafter"/>
</dbReference>
<keyword evidence="6" id="KW-1185">Reference proteome</keyword>
<dbReference type="Proteomes" id="UP000182334">
    <property type="component" value="Chromosome III"/>
</dbReference>
<dbReference type="AlphaFoldDB" id="A0A1L0DFR3"/>
<dbReference type="PANTHER" id="PTHR32004:SF1">
    <property type="entry name" value="TRNA LIGASE"/>
    <property type="match status" value="1"/>
</dbReference>
<feature type="domain" description="tRNA ligase kinase" evidence="3">
    <location>
        <begin position="476"/>
        <end position="624"/>
    </location>
</feature>
<reference evidence="5 6" key="1">
    <citation type="submission" date="2016-10" db="EMBL/GenBank/DDBJ databases">
        <authorList>
            <person name="de Groot N.N."/>
        </authorList>
    </citation>
    <scope>NUCLEOTIDE SEQUENCE [LARGE SCALE GENOMIC DNA]</scope>
    <source>
        <strain evidence="5 6">CBS 141442</strain>
    </source>
</reference>
<evidence type="ECO:0000256" key="1">
    <source>
        <dbReference type="SAM" id="MobiDB-lite"/>
    </source>
</evidence>
<feature type="region of interest" description="Disordered" evidence="1">
    <location>
        <begin position="776"/>
        <end position="805"/>
    </location>
</feature>